<dbReference type="Pfam" id="PF00856">
    <property type="entry name" value="SET"/>
    <property type="match status" value="1"/>
</dbReference>
<evidence type="ECO:0000256" key="14">
    <source>
        <dbReference type="ARBA" id="ARBA00023242"/>
    </source>
</evidence>
<organism evidence="22 23">
    <name type="scientific">Porites lobata</name>
    <dbReference type="NCBI Taxonomy" id="104759"/>
    <lineage>
        <taxon>Eukaryota</taxon>
        <taxon>Metazoa</taxon>
        <taxon>Cnidaria</taxon>
        <taxon>Anthozoa</taxon>
        <taxon>Hexacorallia</taxon>
        <taxon>Scleractinia</taxon>
        <taxon>Fungiina</taxon>
        <taxon>Poritidae</taxon>
        <taxon>Porites</taxon>
    </lineage>
</organism>
<sequence>MARMKFPGSNKSRSPEKEKSLDMSGRTRKDTLIKKQKRSVIKPVLISLRRYREIFGDSDEEEEEFYGFRAEDLGLKAYRSFSVSRYLDGSERVSYRRYNHGVRDTHSRHSADHSSKLPPESSHHNNNIKETEKKQTTTSPSQNIYAKQYKKRESYERRFARPVVREVVFDNTCLSPNVKSTTQVKANFVPRVPKPPQVVLSKSMKIYERNLFPFASVKKKAAVPLAKQLLAKAKEGQRIRKQNSSVNKHSDQVRSRFGRVVKSKKLDYDDVTSPKFKAKREEARSEAANKINRGQKRPLEDGECPPEKSLRLAEVKLERMELPADQSVYVPNPESPTGFDIRPLGASDGRKNAKFDFKDKTASNSSADENQTVTKKTRIKNAKRIKNALTERNHYQQAKFPGRKKQGGANSRTSNSGDELPSSRFRKEGKQINSKGDSTSIKRSERIKIRKRTLDVSGIKQEHEKEDPEDQVSDSSSISEVSSLGSNVSKKSTPNSTNKYVFKSKRLQEMQEKVENEFIEDNSVVNRDNLGEIEQQGGNENACVDSDGGMSSRASSRRSSQEEKRVHKDSDSECQPRKGPVVVKKRKTSGKKAAASRLQVIKSDNEIPSSSEDEESSKPLSEIKKEMEKSPEEQTERVVKRVIKVVKKVRTKSGETKTKVVKIIKKMGVRKKPTEKCAVVSGRRRVRCGVCEGCKIEEDCGVCRWCKDKPKFGGPGICKQSCVERKCLDPQPPKPLGNAAPKKSEKAKPKVAPKKEGIPMKKIFRKEQSQVPQSKKKSSVQVKPPAAGKRQAVLDDKNLVKLPWSDNSTEEEIWKEGFGICFTAGVPSAIKELCFLCGSKGTEKMYYCRVCAEPFHGFCLDETPIDESTWCCDNCSSCSVCGYQDKLLMCDRCQRGYHVECIGPHYPTEPEGEDDVWVCGRCVQCENCGKRTAGENPEALWMLEFTHCQDCGLQRQQGNFCPLCDKCYSDDDFESKMVHCVQCDHWVHAECQGITLDQYECLSDLPEEVQFICRQCCSEQETLNWYKELMEEMEAGYERILEEIKSCEAYSLFQSLFEQLQVDNGHPKDLDSISAKVKEKKYITVESFCHDLRGILDKVYRLVEADLELTKQWSSLFASFCKELALMFPWHTLKDNKETSESQPVLPPNGFIGPSICFDSWDHAYACVEDSERNSDPKPAITIQSPPQESTSNCPETKDNEEKMEIDNENVAEKTIKNEEPMELDGNSEEKRQSLIEEDTRRCLLCGLTRDAEPSGPGRLICCGLDEWVHVNCGLWSAEVFEDDEGRLQNVQAALSRGKQMKCEFCGEVGATVGCCEPRCPMNYHFMCARKAEAQFQDDKKVYCAQHSFRTKKELLMENDDFCVERRVCVDMSKIRATKKFSRGFQPSSINLVQGSLTMENMGKLSEYSDTKQALYPINYRASRLYWSVKDPTKRCRYYCTVEEKKVKTFAKKSHSEKEKELKDLQDLHKVISHEEIKKKEKATKHLPSSHGDVKDIVQPRVSNKSNDLLNSSYGKKLKKIAPHPGPSLINHTTFPGVLFNDASLVASNANSHLAKLRRILPAPQKPPALQISPANSPSKLLQHLAQQSKHIPRILSNAYARLPQKPPQKSTPTSTPTAHRTRKSPPVAKRTSSLDESIPQTVRQLNCDHEVVAKTADAEISNSPVKDKSSYAWLTNLRDRASVSNVEELHVKFVITNDEGFRIEADTCEAAWKQVFDMVQEARIDRRLKLVPFAGVNGKAMFGVRQESIVSMLEQLPGAHQVKQYSFKYNPPFDISSLEGTTEQVLKENPHGCARAEVFNRSKKYDMFAFLASVHRVPPQLEEGSEEQENAEQTRDGPLTVKRPTCLDLPMAMRYRHLKQCQFNKDAVAVYRSPIHGRGLYCTRNIAAGEMVIEYSGMLVRSVLTDKREKYYESKGIGCYMFRVDGTYVVDATMCGNAARFINHSCESNCYSRVINVDGQKKIIIFASRSISRGEELTYDYKFPIEDEKLPCLCKSKHCRKYLN</sequence>
<dbReference type="InterPro" id="IPR036427">
    <property type="entry name" value="Bromodomain-like_sf"/>
</dbReference>
<feature type="domain" description="PHD-type" evidence="21">
    <location>
        <begin position="1240"/>
        <end position="1348"/>
    </location>
</feature>
<keyword evidence="10" id="KW-0805">Transcription regulation</keyword>
<evidence type="ECO:0008006" key="24">
    <source>
        <dbReference type="Google" id="ProtNLM"/>
    </source>
</evidence>
<dbReference type="InterPro" id="IPR046341">
    <property type="entry name" value="SET_dom_sf"/>
</dbReference>
<dbReference type="PANTHER" id="PTHR45838:SF4">
    <property type="entry name" value="HISTONE-LYSINE N-METHYLTRANSFERASE TRITHORAX"/>
    <property type="match status" value="1"/>
</dbReference>
<dbReference type="Gene3D" id="1.20.920.10">
    <property type="entry name" value="Bromodomain-like"/>
    <property type="match status" value="1"/>
</dbReference>
<evidence type="ECO:0000256" key="5">
    <source>
        <dbReference type="ARBA" id="ARBA00022723"/>
    </source>
</evidence>
<feature type="compositionally biased region" description="Basic and acidic residues" evidence="16">
    <location>
        <begin position="621"/>
        <end position="633"/>
    </location>
</feature>
<keyword evidence="13" id="KW-0804">Transcription</keyword>
<evidence type="ECO:0000256" key="3">
    <source>
        <dbReference type="ARBA" id="ARBA00022679"/>
    </source>
</evidence>
<feature type="region of interest" description="Disordered" evidence="16">
    <location>
        <begin position="1600"/>
        <end position="1641"/>
    </location>
</feature>
<evidence type="ECO:0000259" key="21">
    <source>
        <dbReference type="PROSITE" id="PS51805"/>
    </source>
</evidence>
<feature type="region of interest" description="Disordered" evidence="16">
    <location>
        <begin position="327"/>
        <end position="499"/>
    </location>
</feature>
<dbReference type="Proteomes" id="UP001159405">
    <property type="component" value="Unassembled WGS sequence"/>
</dbReference>
<feature type="region of interest" description="Disordered" evidence="16">
    <location>
        <begin position="1"/>
        <end position="36"/>
    </location>
</feature>
<dbReference type="SMART" id="SM00541">
    <property type="entry name" value="FYRN"/>
    <property type="match status" value="1"/>
</dbReference>
<accession>A0ABN8NDD2</accession>
<dbReference type="CDD" id="cd15508">
    <property type="entry name" value="PHD3_KMT2A_like"/>
    <property type="match status" value="1"/>
</dbReference>
<feature type="compositionally biased region" description="Basic and acidic residues" evidence="16">
    <location>
        <begin position="559"/>
        <end position="576"/>
    </location>
</feature>
<keyword evidence="12" id="KW-0238">DNA-binding</keyword>
<dbReference type="PROSITE" id="PS51542">
    <property type="entry name" value="FYRN"/>
    <property type="match status" value="1"/>
</dbReference>
<keyword evidence="5" id="KW-0479">Metal-binding</keyword>
<dbReference type="Pfam" id="PF05964">
    <property type="entry name" value="FYRN"/>
    <property type="match status" value="1"/>
</dbReference>
<dbReference type="Gene3D" id="3.30.160.360">
    <property type="match status" value="2"/>
</dbReference>
<dbReference type="PANTHER" id="PTHR45838">
    <property type="entry name" value="HISTONE-LYSINE-N-METHYLTRANSFERASE 2 KMT2 FAMILY MEMBER"/>
    <property type="match status" value="1"/>
</dbReference>
<dbReference type="InterPro" id="IPR034732">
    <property type="entry name" value="EPHD"/>
</dbReference>
<comment type="caution">
    <text evidence="22">The sequence shown here is derived from an EMBL/GenBank/DDBJ whole genome shotgun (WGS) entry which is preliminary data.</text>
</comment>
<dbReference type="InterPro" id="IPR011011">
    <property type="entry name" value="Znf_FYVE_PHD"/>
</dbReference>
<dbReference type="SMART" id="SM00249">
    <property type="entry name" value="PHD"/>
    <property type="match status" value="4"/>
</dbReference>
<dbReference type="PROSITE" id="PS51543">
    <property type="entry name" value="FYRC"/>
    <property type="match status" value="1"/>
</dbReference>
<feature type="compositionally biased region" description="Polar residues" evidence="16">
    <location>
        <begin position="490"/>
        <end position="499"/>
    </location>
</feature>
<feature type="domain" description="Post-SET" evidence="19">
    <location>
        <begin position="1989"/>
        <end position="2005"/>
    </location>
</feature>
<keyword evidence="11" id="KW-0103">Bromodomain</keyword>
<feature type="region of interest" description="Disordered" evidence="16">
    <location>
        <begin position="517"/>
        <end position="633"/>
    </location>
</feature>
<evidence type="ECO:0000256" key="2">
    <source>
        <dbReference type="ARBA" id="ARBA00022603"/>
    </source>
</evidence>
<evidence type="ECO:0000259" key="17">
    <source>
        <dbReference type="PROSITE" id="PS50016"/>
    </source>
</evidence>
<feature type="compositionally biased region" description="Polar residues" evidence="16">
    <location>
        <begin position="1182"/>
        <end position="1195"/>
    </location>
</feature>
<gene>
    <name evidence="22" type="ORF">PLOB_00012378</name>
</gene>
<keyword evidence="23" id="KW-1185">Reference proteome</keyword>
<dbReference type="PROSITE" id="PS50016">
    <property type="entry name" value="ZF_PHD_2"/>
    <property type="match status" value="3"/>
</dbReference>
<feature type="domain" description="PHD-type" evidence="17">
    <location>
        <begin position="958"/>
        <end position="1019"/>
    </location>
</feature>
<dbReference type="SMART" id="SM00317">
    <property type="entry name" value="SET"/>
    <property type="match status" value="1"/>
</dbReference>
<dbReference type="CDD" id="cd15664">
    <property type="entry name" value="ePHD_KMT2A_like"/>
    <property type="match status" value="1"/>
</dbReference>
<dbReference type="SUPFAM" id="SSF57903">
    <property type="entry name" value="FYVE/PHD zinc finger"/>
    <property type="match status" value="3"/>
</dbReference>
<dbReference type="InterPro" id="IPR001965">
    <property type="entry name" value="Znf_PHD"/>
</dbReference>
<evidence type="ECO:0000259" key="19">
    <source>
        <dbReference type="PROSITE" id="PS50868"/>
    </source>
</evidence>
<dbReference type="InterPro" id="IPR013083">
    <property type="entry name" value="Znf_RING/FYVE/PHD"/>
</dbReference>
<dbReference type="EMBL" id="CALNXK010000017">
    <property type="protein sequence ID" value="CAH3105174.1"/>
    <property type="molecule type" value="Genomic_DNA"/>
</dbReference>
<comment type="subcellular location">
    <subcellularLocation>
        <location evidence="1">Nucleus</location>
    </subcellularLocation>
</comment>
<evidence type="ECO:0000256" key="1">
    <source>
        <dbReference type="ARBA" id="ARBA00004123"/>
    </source>
</evidence>
<evidence type="ECO:0000256" key="6">
    <source>
        <dbReference type="ARBA" id="ARBA00022737"/>
    </source>
</evidence>
<dbReference type="InterPro" id="IPR019787">
    <property type="entry name" value="Znf_PHD-finger"/>
</dbReference>
<feature type="region of interest" description="Disordered" evidence="16">
    <location>
        <begin position="1172"/>
        <end position="1229"/>
    </location>
</feature>
<keyword evidence="9" id="KW-0156">Chromatin regulator</keyword>
<keyword evidence="7 15" id="KW-0863">Zinc-finger</keyword>
<dbReference type="InterPro" id="IPR003616">
    <property type="entry name" value="Post-SET_dom"/>
</dbReference>
<keyword evidence="3" id="KW-0808">Transferase</keyword>
<proteinExistence type="predicted"/>
<dbReference type="CDD" id="cd15506">
    <property type="entry name" value="PHD1_KMT2A_like"/>
    <property type="match status" value="1"/>
</dbReference>
<evidence type="ECO:0000256" key="4">
    <source>
        <dbReference type="ARBA" id="ARBA00022691"/>
    </source>
</evidence>
<dbReference type="PROSITE" id="PS51805">
    <property type="entry name" value="EPHD"/>
    <property type="match status" value="1"/>
</dbReference>
<dbReference type="PROSITE" id="PS50868">
    <property type="entry name" value="POST_SET"/>
    <property type="match status" value="1"/>
</dbReference>
<feature type="compositionally biased region" description="Basic and acidic residues" evidence="16">
    <location>
        <begin position="348"/>
        <end position="361"/>
    </location>
</feature>
<dbReference type="SUPFAM" id="SSF82199">
    <property type="entry name" value="SET domain"/>
    <property type="match status" value="1"/>
</dbReference>
<keyword evidence="4" id="KW-0949">S-adenosyl-L-methionine</keyword>
<feature type="compositionally biased region" description="Basic and acidic residues" evidence="16">
    <location>
        <begin position="742"/>
        <end position="759"/>
    </location>
</feature>
<dbReference type="SMART" id="SM00508">
    <property type="entry name" value="PostSET"/>
    <property type="match status" value="1"/>
</dbReference>
<feature type="region of interest" description="Disordered" evidence="16">
    <location>
        <begin position="233"/>
        <end position="252"/>
    </location>
</feature>
<evidence type="ECO:0000259" key="20">
    <source>
        <dbReference type="PROSITE" id="PS51058"/>
    </source>
</evidence>
<dbReference type="SMART" id="SM00542">
    <property type="entry name" value="FYRC"/>
    <property type="match status" value="1"/>
</dbReference>
<name>A0ABN8NDD2_9CNID</name>
<feature type="compositionally biased region" description="Basic and acidic residues" evidence="16">
    <location>
        <begin position="1196"/>
        <end position="1220"/>
    </location>
</feature>
<feature type="region of interest" description="Disordered" evidence="16">
    <location>
        <begin position="98"/>
        <end position="143"/>
    </location>
</feature>
<evidence type="ECO:0000256" key="10">
    <source>
        <dbReference type="ARBA" id="ARBA00023015"/>
    </source>
</evidence>
<feature type="compositionally biased region" description="Polar residues" evidence="16">
    <location>
        <begin position="362"/>
        <end position="374"/>
    </location>
</feature>
<evidence type="ECO:0000313" key="22">
    <source>
        <dbReference type="EMBL" id="CAH3105174.1"/>
    </source>
</evidence>
<evidence type="ECO:0000313" key="23">
    <source>
        <dbReference type="Proteomes" id="UP001159405"/>
    </source>
</evidence>
<feature type="region of interest" description="Disordered" evidence="16">
    <location>
        <begin position="1821"/>
        <end position="1840"/>
    </location>
</feature>
<evidence type="ECO:0000256" key="15">
    <source>
        <dbReference type="PROSITE-ProRule" id="PRU00509"/>
    </source>
</evidence>
<dbReference type="Gene3D" id="3.30.40.10">
    <property type="entry name" value="Zinc/RING finger domain, C3HC4 (zinc finger)"/>
    <property type="match status" value="3"/>
</dbReference>
<feature type="compositionally biased region" description="Low complexity" evidence="16">
    <location>
        <begin position="1608"/>
        <end position="1618"/>
    </location>
</feature>
<keyword evidence="2" id="KW-0489">Methyltransferase</keyword>
<evidence type="ECO:0000259" key="18">
    <source>
        <dbReference type="PROSITE" id="PS50280"/>
    </source>
</evidence>
<feature type="region of interest" description="Disordered" evidence="16">
    <location>
        <begin position="275"/>
        <end position="306"/>
    </location>
</feature>
<dbReference type="PROSITE" id="PS50280">
    <property type="entry name" value="SET"/>
    <property type="match status" value="1"/>
</dbReference>
<dbReference type="InterPro" id="IPR003889">
    <property type="entry name" value="FYrich_C"/>
</dbReference>
<feature type="compositionally biased region" description="Polar residues" evidence="16">
    <location>
        <begin position="1631"/>
        <end position="1641"/>
    </location>
</feature>
<dbReference type="Pfam" id="PF13771">
    <property type="entry name" value="zf-HC5HC2H"/>
    <property type="match status" value="1"/>
</dbReference>
<evidence type="ECO:0000256" key="9">
    <source>
        <dbReference type="ARBA" id="ARBA00022853"/>
    </source>
</evidence>
<feature type="compositionally biased region" description="Polar residues" evidence="16">
    <location>
        <begin position="408"/>
        <end position="417"/>
    </location>
</feature>
<feature type="compositionally biased region" description="Basic and acidic residues" evidence="16">
    <location>
        <begin position="297"/>
        <end position="306"/>
    </location>
</feature>
<feature type="region of interest" description="Disordered" evidence="16">
    <location>
        <begin position="733"/>
        <end position="787"/>
    </location>
</feature>
<feature type="compositionally biased region" description="Low complexity" evidence="16">
    <location>
        <begin position="769"/>
        <end position="785"/>
    </location>
</feature>
<feature type="compositionally biased region" description="Low complexity" evidence="16">
    <location>
        <begin position="473"/>
        <end position="489"/>
    </location>
</feature>
<feature type="domain" description="CXXC-type" evidence="20">
    <location>
        <begin position="681"/>
        <end position="728"/>
    </location>
</feature>
<evidence type="ECO:0000256" key="8">
    <source>
        <dbReference type="ARBA" id="ARBA00022833"/>
    </source>
</evidence>
<dbReference type="Pfam" id="PF02008">
    <property type="entry name" value="zf-CXXC"/>
    <property type="match status" value="1"/>
</dbReference>
<keyword evidence="8" id="KW-0862">Zinc</keyword>
<dbReference type="Pfam" id="PF05965">
    <property type="entry name" value="FYRC"/>
    <property type="match status" value="1"/>
</dbReference>
<dbReference type="PROSITE" id="PS51058">
    <property type="entry name" value="ZF_CXXC"/>
    <property type="match status" value="1"/>
</dbReference>
<dbReference type="InterPro" id="IPR003888">
    <property type="entry name" value="FYrich_N"/>
</dbReference>
<dbReference type="SUPFAM" id="SSF47370">
    <property type="entry name" value="Bromodomain"/>
    <property type="match status" value="1"/>
</dbReference>
<keyword evidence="6" id="KW-0677">Repeat</keyword>
<feature type="compositionally biased region" description="Basic and acidic residues" evidence="16">
    <location>
        <begin position="101"/>
        <end position="135"/>
    </location>
</feature>
<evidence type="ECO:0000256" key="12">
    <source>
        <dbReference type="ARBA" id="ARBA00023125"/>
    </source>
</evidence>
<feature type="domain" description="PHD-type" evidence="17">
    <location>
        <begin position="831"/>
        <end position="878"/>
    </location>
</feature>
<feature type="domain" description="SET" evidence="18">
    <location>
        <begin position="1867"/>
        <end position="1983"/>
    </location>
</feature>
<dbReference type="InterPro" id="IPR047219">
    <property type="entry name" value="KMT2A_2B_SET"/>
</dbReference>
<evidence type="ECO:0000256" key="13">
    <source>
        <dbReference type="ARBA" id="ARBA00023163"/>
    </source>
</evidence>
<dbReference type="InterPro" id="IPR002857">
    <property type="entry name" value="Znf_CXXC"/>
</dbReference>
<feature type="domain" description="PHD-type" evidence="17">
    <location>
        <begin position="875"/>
        <end position="925"/>
    </location>
</feature>
<dbReference type="CDD" id="cd19170">
    <property type="entry name" value="SET_KMT2A_2B"/>
    <property type="match status" value="1"/>
</dbReference>
<dbReference type="Pfam" id="PF00628">
    <property type="entry name" value="PHD"/>
    <property type="match status" value="1"/>
</dbReference>
<protein>
    <recommendedName>
        <fullName evidence="24">[Histone H3]-lysine(4) N-trimethyltransferase</fullName>
    </recommendedName>
</protein>
<evidence type="ECO:0000256" key="16">
    <source>
        <dbReference type="SAM" id="MobiDB-lite"/>
    </source>
</evidence>
<feature type="compositionally biased region" description="Basic and acidic residues" evidence="16">
    <location>
        <begin position="13"/>
        <end position="33"/>
    </location>
</feature>
<keyword evidence="14" id="KW-0539">Nucleus</keyword>
<reference evidence="22 23" key="1">
    <citation type="submission" date="2022-05" db="EMBL/GenBank/DDBJ databases">
        <authorList>
            <consortium name="Genoscope - CEA"/>
            <person name="William W."/>
        </authorList>
    </citation>
    <scope>NUCLEOTIDE SEQUENCE [LARGE SCALE GENOMIC DNA]</scope>
</reference>
<feature type="compositionally biased region" description="Basic residues" evidence="16">
    <location>
        <begin position="375"/>
        <end position="386"/>
    </location>
</feature>
<dbReference type="InterPro" id="IPR001214">
    <property type="entry name" value="SET_dom"/>
</dbReference>
<evidence type="ECO:0000256" key="7">
    <source>
        <dbReference type="ARBA" id="ARBA00022771"/>
    </source>
</evidence>
<dbReference type="Gene3D" id="2.170.270.10">
    <property type="entry name" value="SET domain"/>
    <property type="match status" value="1"/>
</dbReference>
<evidence type="ECO:0000256" key="11">
    <source>
        <dbReference type="ARBA" id="ARBA00023117"/>
    </source>
</evidence>